<evidence type="ECO:0000256" key="2">
    <source>
        <dbReference type="SAM" id="MobiDB-lite"/>
    </source>
</evidence>
<name>A0A7Y0BSR4_9SPHN</name>
<proteinExistence type="inferred from homology"/>
<gene>
    <name evidence="3" type="ORF">HHL27_18735</name>
</gene>
<feature type="region of interest" description="Disordered" evidence="2">
    <location>
        <begin position="137"/>
        <end position="164"/>
    </location>
</feature>
<feature type="compositionally biased region" description="Basic and acidic residues" evidence="2">
    <location>
        <begin position="70"/>
        <end position="89"/>
    </location>
</feature>
<dbReference type="AlphaFoldDB" id="A0A7Y0BSR4"/>
<protein>
    <recommendedName>
        <fullName evidence="1">UPF0229 protein HHL27_18735</fullName>
    </recommendedName>
</protein>
<dbReference type="HAMAP" id="MF_01232">
    <property type="entry name" value="UPF0229"/>
    <property type="match status" value="1"/>
</dbReference>
<comment type="similarity">
    <text evidence="1">Belongs to the UPF0229 family.</text>
</comment>
<organism evidence="3 4">
    <name type="scientific">Novosphingobium olei</name>
    <dbReference type="NCBI Taxonomy" id="2728851"/>
    <lineage>
        <taxon>Bacteria</taxon>
        <taxon>Pseudomonadati</taxon>
        <taxon>Pseudomonadota</taxon>
        <taxon>Alphaproteobacteria</taxon>
        <taxon>Sphingomonadales</taxon>
        <taxon>Sphingomonadaceae</taxon>
        <taxon>Novosphingobium</taxon>
    </lineage>
</organism>
<keyword evidence="4" id="KW-1185">Reference proteome</keyword>
<reference evidence="3 4" key="1">
    <citation type="submission" date="2020-04" db="EMBL/GenBank/DDBJ databases">
        <title>Novosphingobium sp. TW-4 isolated from soil.</title>
        <authorList>
            <person name="Dahal R.H."/>
            <person name="Chaudhary D.K."/>
        </authorList>
    </citation>
    <scope>NUCLEOTIDE SEQUENCE [LARGE SCALE GENOMIC DNA]</scope>
    <source>
        <strain evidence="3 4">TW-4</strain>
    </source>
</reference>
<dbReference type="Pfam" id="PF04285">
    <property type="entry name" value="DUF444"/>
    <property type="match status" value="1"/>
</dbReference>
<evidence type="ECO:0000313" key="3">
    <source>
        <dbReference type="EMBL" id="NML95713.1"/>
    </source>
</evidence>
<dbReference type="InterPro" id="IPR006698">
    <property type="entry name" value="UPF0229"/>
</dbReference>
<dbReference type="NCBIfam" id="NF003707">
    <property type="entry name" value="PRK05325.1-2"/>
    <property type="match status" value="1"/>
</dbReference>
<comment type="caution">
    <text evidence="3">The sequence shown here is derived from an EMBL/GenBank/DDBJ whole genome shotgun (WGS) entry which is preliminary data.</text>
</comment>
<sequence>MHIVDRRLNPGGRSLVNRQRFLRRARAAVQQAVRQSIKDRSIKDIDREGQISIPRDSIHEPTLHRTSHGGNRERVLPGNRDYLEGDRIPRPSGQSGGGSSAGTGDGEDDFRFVLTREEFLELFLDDLELPDLAKRKLKGEASSTPRRAGYTTVGSPSNLSVPRTMQKAMSRRLALRRPGRADLERIEEEIAQVEAHQPAQDGDAERLEQLREEHQRLLRRRALIAYIDPVDLRYRRFEATPRPIAQAVMFCLMDVSGSMSAHMKDLAKRFFALLHLFLTRSYEYVEVVFIHHTDHAAEVDEQTFFHSTVSGGTVVSSALEEMLAVVSARYPPDDWNIYVAQASDGDNINNDNPKTARLMREDILPISQYVAYIEVGAEERPVDDGRKSSLWSAYEELQATSPNFAMRKVHHRTEIYPVLRDLFQRRSDERDRAKGRA</sequence>
<feature type="compositionally biased region" description="Polar residues" evidence="2">
    <location>
        <begin position="152"/>
        <end position="163"/>
    </location>
</feature>
<dbReference type="PANTHER" id="PTHR30510">
    <property type="entry name" value="UPF0229 PROTEIN YEAH"/>
    <property type="match status" value="1"/>
</dbReference>
<dbReference type="PANTHER" id="PTHR30510:SF2">
    <property type="entry name" value="UPF0229 PROTEIN YEAH"/>
    <property type="match status" value="1"/>
</dbReference>
<feature type="compositionally biased region" description="Gly residues" evidence="2">
    <location>
        <begin position="94"/>
        <end position="104"/>
    </location>
</feature>
<evidence type="ECO:0000256" key="1">
    <source>
        <dbReference type="HAMAP-Rule" id="MF_01232"/>
    </source>
</evidence>
<accession>A0A7Y0BSR4</accession>
<feature type="region of interest" description="Disordered" evidence="2">
    <location>
        <begin position="51"/>
        <end position="108"/>
    </location>
</feature>
<dbReference type="RefSeq" id="WP_169494921.1">
    <property type="nucleotide sequence ID" value="NZ_JABBGM010000012.1"/>
</dbReference>
<dbReference type="Proteomes" id="UP000583556">
    <property type="component" value="Unassembled WGS sequence"/>
</dbReference>
<dbReference type="EMBL" id="JABBGM010000012">
    <property type="protein sequence ID" value="NML95713.1"/>
    <property type="molecule type" value="Genomic_DNA"/>
</dbReference>
<evidence type="ECO:0000313" key="4">
    <source>
        <dbReference type="Proteomes" id="UP000583556"/>
    </source>
</evidence>
<dbReference type="NCBIfam" id="NF003708">
    <property type="entry name" value="PRK05325.1-3"/>
    <property type="match status" value="1"/>
</dbReference>